<keyword evidence="3" id="KW-1185">Reference proteome</keyword>
<reference evidence="2" key="1">
    <citation type="submission" date="2016-12" db="EMBL/GenBank/DDBJ databases">
        <authorList>
            <person name="Moulin L."/>
        </authorList>
    </citation>
    <scope>NUCLEOTIDE SEQUENCE [LARGE SCALE GENOMIC DNA]</scope>
    <source>
        <strain evidence="2">STM 7183</strain>
    </source>
</reference>
<dbReference type="RefSeq" id="WP_143811212.1">
    <property type="nucleotide sequence ID" value="NZ_CYGY02000134.1"/>
</dbReference>
<name>A0A1N7SWJ3_9BURK</name>
<protein>
    <recommendedName>
        <fullName evidence="1">PRTase-CE domain-containing protein</fullName>
    </recommendedName>
</protein>
<evidence type="ECO:0000313" key="2">
    <source>
        <dbReference type="EMBL" id="SIT51730.1"/>
    </source>
</evidence>
<proteinExistence type="predicted"/>
<comment type="caution">
    <text evidence="2">The sequence shown here is derived from an EMBL/GenBank/DDBJ whole genome shotgun (WGS) entry which is preliminary data.</text>
</comment>
<dbReference type="Pfam" id="PF24390">
    <property type="entry name" value="PRTase-CE"/>
    <property type="match status" value="1"/>
</dbReference>
<dbReference type="OrthoDB" id="8427993at2"/>
<dbReference type="AlphaFoldDB" id="A0A1N7SWJ3"/>
<organism evidence="2 3">
    <name type="scientific">Paraburkholderia piptadeniae</name>
    <dbReference type="NCBI Taxonomy" id="1701573"/>
    <lineage>
        <taxon>Bacteria</taxon>
        <taxon>Pseudomonadati</taxon>
        <taxon>Pseudomonadota</taxon>
        <taxon>Betaproteobacteria</taxon>
        <taxon>Burkholderiales</taxon>
        <taxon>Burkholderiaceae</taxon>
        <taxon>Paraburkholderia</taxon>
    </lineage>
</organism>
<gene>
    <name evidence="2" type="ORF">BN2476_1340018</name>
</gene>
<accession>A0A1N7SWJ3</accession>
<dbReference type="Proteomes" id="UP000195569">
    <property type="component" value="Unassembled WGS sequence"/>
</dbReference>
<feature type="domain" description="PRTase-CE" evidence="1">
    <location>
        <begin position="34"/>
        <end position="296"/>
    </location>
</feature>
<evidence type="ECO:0000313" key="3">
    <source>
        <dbReference type="Proteomes" id="UP000195569"/>
    </source>
</evidence>
<evidence type="ECO:0000259" key="1">
    <source>
        <dbReference type="Pfam" id="PF24390"/>
    </source>
</evidence>
<dbReference type="InterPro" id="IPR056920">
    <property type="entry name" value="PRTase-CE"/>
</dbReference>
<dbReference type="EMBL" id="CYGY02000134">
    <property type="protein sequence ID" value="SIT51730.1"/>
    <property type="molecule type" value="Genomic_DNA"/>
</dbReference>
<sequence>MERDERLFIDGTKARVQKLIRCGAWEGMDHGRFESWFNQFVARQKELLGACLLDNFIFRGKGQVEALLKAALCSPAMLTPAAKWDGEVVEALSRRHVDPGIRFAPVIRLDQPPTKSGTYVLRRLAKSLRIQDKWMLWPQSLAEMPNSVHTVVLVDDFCGSGKQFSDFVTLTGFEEVMRARPECRIVYLTIAAHSCGIKKVQDEFSRVEFIAGEILTPQHGFFGGERLARIKLNGIEERLKADYDAIAKEVSLGGKNIGPYGFEEQGLTYAFDHGTPNNTLPIYWYASEDWTPLVNR</sequence>